<dbReference type="Proteomes" id="UP000681720">
    <property type="component" value="Unassembled WGS sequence"/>
</dbReference>
<dbReference type="SUPFAM" id="SSF48403">
    <property type="entry name" value="Ankyrin repeat"/>
    <property type="match status" value="1"/>
</dbReference>
<dbReference type="InterPro" id="IPR002110">
    <property type="entry name" value="Ankyrin_rpt"/>
</dbReference>
<proteinExistence type="predicted"/>
<keyword evidence="1" id="KW-0677">Repeat</keyword>
<evidence type="ECO:0000256" key="3">
    <source>
        <dbReference type="PROSITE-ProRule" id="PRU00023"/>
    </source>
</evidence>
<feature type="repeat" description="ANK" evidence="3">
    <location>
        <begin position="53"/>
        <end position="85"/>
    </location>
</feature>
<dbReference type="PROSITE" id="PS50297">
    <property type="entry name" value="ANK_REP_REGION"/>
    <property type="match status" value="1"/>
</dbReference>
<name>A0A8S3H410_9BILA</name>
<dbReference type="InterPro" id="IPR036770">
    <property type="entry name" value="Ankyrin_rpt-contain_sf"/>
</dbReference>
<evidence type="ECO:0008006" key="6">
    <source>
        <dbReference type="Google" id="ProtNLM"/>
    </source>
</evidence>
<dbReference type="Gene3D" id="1.25.40.20">
    <property type="entry name" value="Ankyrin repeat-containing domain"/>
    <property type="match status" value="1"/>
</dbReference>
<reference evidence="4" key="1">
    <citation type="submission" date="2021-02" db="EMBL/GenBank/DDBJ databases">
        <authorList>
            <person name="Nowell W R."/>
        </authorList>
    </citation>
    <scope>NUCLEOTIDE SEQUENCE</scope>
</reference>
<evidence type="ECO:0000256" key="2">
    <source>
        <dbReference type="ARBA" id="ARBA00023043"/>
    </source>
</evidence>
<evidence type="ECO:0000313" key="4">
    <source>
        <dbReference type="EMBL" id="CAF5175144.1"/>
    </source>
</evidence>
<gene>
    <name evidence="4" type="ORF">GIL414_LOCUS67435</name>
</gene>
<comment type="caution">
    <text evidence="4">The sequence shown here is derived from an EMBL/GenBank/DDBJ whole genome shotgun (WGS) entry which is preliminary data.</text>
</comment>
<dbReference type="PROSITE" id="PS50088">
    <property type="entry name" value="ANK_REPEAT"/>
    <property type="match status" value="1"/>
</dbReference>
<keyword evidence="2 3" id="KW-0040">ANK repeat</keyword>
<organism evidence="4 5">
    <name type="scientific">Rotaria magnacalcarata</name>
    <dbReference type="NCBI Taxonomy" id="392030"/>
    <lineage>
        <taxon>Eukaryota</taxon>
        <taxon>Metazoa</taxon>
        <taxon>Spiralia</taxon>
        <taxon>Gnathifera</taxon>
        <taxon>Rotifera</taxon>
        <taxon>Eurotatoria</taxon>
        <taxon>Bdelloidea</taxon>
        <taxon>Philodinida</taxon>
        <taxon>Philodinidae</taxon>
        <taxon>Rotaria</taxon>
    </lineage>
</organism>
<dbReference type="EMBL" id="CAJOBJ010325949">
    <property type="protein sequence ID" value="CAF5175144.1"/>
    <property type="molecule type" value="Genomic_DNA"/>
</dbReference>
<dbReference type="Pfam" id="PF12796">
    <property type="entry name" value="Ank_2"/>
    <property type="match status" value="1"/>
</dbReference>
<evidence type="ECO:0000256" key="1">
    <source>
        <dbReference type="ARBA" id="ARBA00022737"/>
    </source>
</evidence>
<evidence type="ECO:0000313" key="5">
    <source>
        <dbReference type="Proteomes" id="UP000681720"/>
    </source>
</evidence>
<sequence length="152" mass="17559">KSKRLSHMSTVQQSFQVSEFYLACRNGDVDTLKRYLMTFKETIDDLNPLEPSANSTPLHAASFYGHTDIVQILLEHGCDRSKVNGYCLTAYEEAANDEIRQLFKRCYAPNCSGRFQEESTEDCFDFVQRPKQIVSIDRRAYYFSSGRLAFLR</sequence>
<dbReference type="PANTHER" id="PTHR24171">
    <property type="entry name" value="ANKYRIN REPEAT DOMAIN-CONTAINING PROTEIN 39-RELATED"/>
    <property type="match status" value="1"/>
</dbReference>
<dbReference type="AlphaFoldDB" id="A0A8S3H410"/>
<feature type="non-terminal residue" evidence="4">
    <location>
        <position position="1"/>
    </location>
</feature>
<dbReference type="SMART" id="SM00248">
    <property type="entry name" value="ANK"/>
    <property type="match status" value="2"/>
</dbReference>
<accession>A0A8S3H410</accession>
<protein>
    <recommendedName>
        <fullName evidence="6">ANK_REP_REGION domain-containing protein</fullName>
    </recommendedName>
</protein>